<dbReference type="RefSeq" id="WP_132301705.1">
    <property type="nucleotide sequence ID" value="NZ_CP170642.1"/>
</dbReference>
<evidence type="ECO:0000313" key="1">
    <source>
        <dbReference type="EMBL" id="TCK70081.1"/>
    </source>
</evidence>
<dbReference type="EMBL" id="SMGJ01000003">
    <property type="protein sequence ID" value="TCK70081.1"/>
    <property type="molecule type" value="Genomic_DNA"/>
</dbReference>
<keyword evidence="2" id="KW-1185">Reference proteome</keyword>
<organism evidence="1 2">
    <name type="scientific">Lonepinella koalarum</name>
    <dbReference type="NCBI Taxonomy" id="53417"/>
    <lineage>
        <taxon>Bacteria</taxon>
        <taxon>Pseudomonadati</taxon>
        <taxon>Pseudomonadota</taxon>
        <taxon>Gammaproteobacteria</taxon>
        <taxon>Pasteurellales</taxon>
        <taxon>Pasteurellaceae</taxon>
        <taxon>Lonepinella</taxon>
    </lineage>
</organism>
<sequence>MANQYTEIIEQLRDQSDKDSNKQALYEFYLMLPNNGLKAQFTQELIEQFEDLIELFHYRHLHDYI</sequence>
<accession>A0A4V2PUE9</accession>
<gene>
    <name evidence="1" type="ORF">EV692_1307</name>
</gene>
<reference evidence="1 2" key="1">
    <citation type="submission" date="2019-03" db="EMBL/GenBank/DDBJ databases">
        <title>Genomic Encyclopedia of Type Strains, Phase IV (KMG-IV): sequencing the most valuable type-strain genomes for metagenomic binning, comparative biology and taxonomic classification.</title>
        <authorList>
            <person name="Goeker M."/>
        </authorList>
    </citation>
    <scope>NUCLEOTIDE SEQUENCE [LARGE SCALE GENOMIC DNA]</scope>
    <source>
        <strain evidence="1 2">DSM 10053</strain>
    </source>
</reference>
<name>A0A4V2PUE9_9PAST</name>
<dbReference type="AlphaFoldDB" id="A0A4V2PUE9"/>
<proteinExistence type="predicted"/>
<evidence type="ECO:0000313" key="2">
    <source>
        <dbReference type="Proteomes" id="UP000295496"/>
    </source>
</evidence>
<dbReference type="Proteomes" id="UP000295496">
    <property type="component" value="Unassembled WGS sequence"/>
</dbReference>
<protein>
    <submittedName>
        <fullName evidence="1">Uncharacterized protein</fullName>
    </submittedName>
</protein>
<comment type="caution">
    <text evidence="1">The sequence shown here is derived from an EMBL/GenBank/DDBJ whole genome shotgun (WGS) entry which is preliminary data.</text>
</comment>